<feature type="region of interest" description="Disordered" evidence="1">
    <location>
        <begin position="233"/>
        <end position="267"/>
    </location>
</feature>
<accession>N2A060</accession>
<dbReference type="eggNOG" id="ENOG502ZAG5">
    <property type="taxonomic scope" value="Bacteria"/>
</dbReference>
<dbReference type="EMBL" id="AQFT01000163">
    <property type="protein sequence ID" value="EMZ19415.1"/>
    <property type="molecule type" value="Genomic_DNA"/>
</dbReference>
<dbReference type="PATRIC" id="fig|1235802.3.peg.5798"/>
<name>N2A060_9FIRM</name>
<sequence length="382" mass="43541">MQERTALSGMDLKAYLGRLKQNPKYTEEILKLIEDDLRFGLTKEETEEYSAGRYDYRQMCVYSRCLRNGYNEEEKAAILKEGLSGDQMAVALEFYEKGVPMNTITEVLSSAENTAYTMKRLFSQVLCKAREAEPVSGQDVAYAKELMQQIHEVVEKISCQEKRYDALNEKLKEIGTAGQDAQIQSNLLSQLSEKDKMLEKQQNELNEARVQIARLHGEIEAVRKERKALEEQVKNMVSAEPESAAEPKKPEKEKKPETKAESSAPAMQESALYPGIEYHAAVVDRDGNIIRFVPVERMERKDRGSVMSSMFSRLFLKKKTDIVKLLAEKDLSPEQLVQVRSAIEKGLSEKQLLVLINNKIPAEQMEEIINIAVYENKMKEGQ</sequence>
<dbReference type="HOGENOM" id="CLU_699698_0_0_9"/>
<dbReference type="Proteomes" id="UP000012589">
    <property type="component" value="Unassembled WGS sequence"/>
</dbReference>
<dbReference type="AlphaFoldDB" id="N2A060"/>
<proteinExistence type="predicted"/>
<dbReference type="STRING" id="1235802.C823_05498"/>
<gene>
    <name evidence="2" type="ORF">C823_05498</name>
</gene>
<evidence type="ECO:0000256" key="1">
    <source>
        <dbReference type="SAM" id="MobiDB-lite"/>
    </source>
</evidence>
<organism evidence="2 3">
    <name type="scientific">Eubacterium plexicaudatum ASF492</name>
    <dbReference type="NCBI Taxonomy" id="1235802"/>
    <lineage>
        <taxon>Bacteria</taxon>
        <taxon>Bacillati</taxon>
        <taxon>Bacillota</taxon>
        <taxon>Clostridia</taxon>
        <taxon>Eubacteriales</taxon>
        <taxon>Eubacteriaceae</taxon>
        <taxon>Eubacterium</taxon>
    </lineage>
</organism>
<comment type="caution">
    <text evidence="2">The sequence shown here is derived from an EMBL/GenBank/DDBJ whole genome shotgun (WGS) entry which is preliminary data.</text>
</comment>
<evidence type="ECO:0000313" key="2">
    <source>
        <dbReference type="EMBL" id="EMZ19415.1"/>
    </source>
</evidence>
<protein>
    <submittedName>
        <fullName evidence="2">Uncharacterized protein</fullName>
    </submittedName>
</protein>
<keyword evidence="3" id="KW-1185">Reference proteome</keyword>
<reference evidence="2 3" key="1">
    <citation type="journal article" date="2014" name="Genome Announc.">
        <title>Draft genome sequences of the altered schaedler flora, a defined bacterial community from gnotobiotic mice.</title>
        <authorList>
            <person name="Wannemuehler M.J."/>
            <person name="Overstreet A.M."/>
            <person name="Ward D.V."/>
            <person name="Phillips G.J."/>
        </authorList>
    </citation>
    <scope>NUCLEOTIDE SEQUENCE [LARGE SCALE GENOMIC DNA]</scope>
    <source>
        <strain evidence="2 3">ASF492</strain>
    </source>
</reference>
<feature type="compositionally biased region" description="Basic and acidic residues" evidence="1">
    <location>
        <begin position="245"/>
        <end position="260"/>
    </location>
</feature>
<evidence type="ECO:0000313" key="3">
    <source>
        <dbReference type="Proteomes" id="UP000012589"/>
    </source>
</evidence>
<dbReference type="OrthoDB" id="1762753at2"/>